<protein>
    <recommendedName>
        <fullName evidence="11">ABC transporter permease</fullName>
    </recommendedName>
</protein>
<feature type="transmembrane region" description="Helical" evidence="6">
    <location>
        <begin position="515"/>
        <end position="535"/>
    </location>
</feature>
<evidence type="ECO:0000259" key="8">
    <source>
        <dbReference type="Pfam" id="PF12704"/>
    </source>
</evidence>
<feature type="transmembrane region" description="Helical" evidence="6">
    <location>
        <begin position="857"/>
        <end position="877"/>
    </location>
</feature>
<organism evidence="9 10">
    <name type="scientific">Roseivirga misakiensis</name>
    <dbReference type="NCBI Taxonomy" id="1563681"/>
    <lineage>
        <taxon>Bacteria</taxon>
        <taxon>Pseudomonadati</taxon>
        <taxon>Bacteroidota</taxon>
        <taxon>Cytophagia</taxon>
        <taxon>Cytophagales</taxon>
        <taxon>Roseivirgaceae</taxon>
        <taxon>Roseivirga</taxon>
    </lineage>
</organism>
<feature type="transmembrane region" description="Helical" evidence="6">
    <location>
        <begin position="467"/>
        <end position="494"/>
    </location>
</feature>
<evidence type="ECO:0000256" key="6">
    <source>
        <dbReference type="SAM" id="Phobius"/>
    </source>
</evidence>
<feature type="transmembrane region" description="Helical" evidence="6">
    <location>
        <begin position="99"/>
        <end position="121"/>
    </location>
</feature>
<dbReference type="InterPro" id="IPR050250">
    <property type="entry name" value="Macrolide_Exporter_MacB"/>
</dbReference>
<feature type="domain" description="ABC3 transporter permease C-terminal" evidence="7">
    <location>
        <begin position="380"/>
        <end position="491"/>
    </location>
</feature>
<evidence type="ECO:0008006" key="11">
    <source>
        <dbReference type="Google" id="ProtNLM"/>
    </source>
</evidence>
<dbReference type="GO" id="GO:0022857">
    <property type="term" value="F:transmembrane transporter activity"/>
    <property type="evidence" value="ECO:0007669"/>
    <property type="project" value="TreeGrafter"/>
</dbReference>
<dbReference type="Pfam" id="PF02687">
    <property type="entry name" value="FtsX"/>
    <property type="match status" value="2"/>
</dbReference>
<evidence type="ECO:0000256" key="4">
    <source>
        <dbReference type="ARBA" id="ARBA00022989"/>
    </source>
</evidence>
<feature type="transmembrane region" description="Helical" evidence="6">
    <location>
        <begin position="375"/>
        <end position="396"/>
    </location>
</feature>
<keyword evidence="3 6" id="KW-0812">Transmembrane</keyword>
<dbReference type="EMBL" id="MDGQ01000005">
    <property type="protein sequence ID" value="OEJ99554.1"/>
    <property type="molecule type" value="Genomic_DNA"/>
</dbReference>
<sequence>MTKVVNSHKPPLLPKRFLKWYCKPDLYEDISGDIEEDFNRRHELKGARSARFFYYLDVIRFFRPFAVKNLFKTQIDNSMFSINSKIALRNLGKHKLYSFINISGLALGIAACLVIAHYVAFQLSFDKQFENSDTLYRVHMTRYQNGVNQGTNEDVGFGLGPAIRKAAPEIERSSLLHTYSDGAVVSPLVDSISTAAFQEYDILFVEPSFLDMFSMNFLSGDSKTALDDLKSVVISESTAKKYFGNTNDLLVGQTLNIEGNWGESGAFTIAGVFEDFPDNSHLAFDILLPMSNVLKDSQYQSDDAAWGWSNFELYVQLNPQTTEAIVEGKIASLMEEYVGEEMQQNGEERIPSIQSIKELHLKSERTGEEGAMTSIYFLILIASFILVIAWINFINLSTAKAAERSREVGVKKAMGAVKRQIIIQFLTESFWINLLATVLAIGIAYGLLPEMGLIIGEDLSLDLANPVTLIIIGGMIFIGPLLAGIYPAFVMSAFKTTDSLKGHKTLGSGKVPLRKILVVFQFVISTLMIAGTYAVTEQLKFMSNQSTGFEKDRILVVNGPQTDIAFTSFEKFKQEVKAIPSVEQFATSRSIPGGGYNWGTEMYKEGDDKSTRKRISIIWVDSDFIPTYEIEMISGRDFSDPIRKAEDISIANGLIINEATVKAYNLGTPEEAINKKLVVSGEVIPVRGVMKDHNWQSLHNKIAPSAFLFSNASKRHFSLKLNMQNTEQVISQISSLYEENFPGNPIEYHFLNDFFNEQYQADQEFGKIFNSFAIFAVIASCLGLLGLTAFQMLQKSKEIGIRKVLGAKMTSITILFSKNYVSLILIANVIAVPITYFGIRSWLEDFAFKISISPKLFIVPVILLMGIALITITFQTLKAAQANPIKSLRSE</sequence>
<dbReference type="InterPro" id="IPR025857">
    <property type="entry name" value="MacB_PCD"/>
</dbReference>
<dbReference type="PANTHER" id="PTHR30572:SF18">
    <property type="entry name" value="ABC-TYPE MACROLIDE FAMILY EXPORT SYSTEM PERMEASE COMPONENT 2"/>
    <property type="match status" value="1"/>
</dbReference>
<evidence type="ECO:0000313" key="9">
    <source>
        <dbReference type="EMBL" id="OEJ99554.1"/>
    </source>
</evidence>
<keyword evidence="4 6" id="KW-1133">Transmembrane helix</keyword>
<evidence type="ECO:0000313" key="10">
    <source>
        <dbReference type="Proteomes" id="UP000095552"/>
    </source>
</evidence>
<gene>
    <name evidence="9" type="ORF">BFP71_08220</name>
</gene>
<feature type="domain" description="MacB-like periplasmic core" evidence="8">
    <location>
        <begin position="523"/>
        <end position="707"/>
    </location>
</feature>
<dbReference type="PANTHER" id="PTHR30572">
    <property type="entry name" value="MEMBRANE COMPONENT OF TRANSPORTER-RELATED"/>
    <property type="match status" value="1"/>
</dbReference>
<proteinExistence type="predicted"/>
<feature type="domain" description="ABC3 transporter permease C-terminal" evidence="7">
    <location>
        <begin position="771"/>
        <end position="884"/>
    </location>
</feature>
<dbReference type="OrthoDB" id="5933722at2"/>
<name>A0A1E5SK96_9BACT</name>
<comment type="subcellular location">
    <subcellularLocation>
        <location evidence="1">Cell membrane</location>
        <topology evidence="1">Multi-pass membrane protein</topology>
    </subcellularLocation>
</comment>
<dbReference type="NCBIfam" id="NF038404">
    <property type="entry name" value="perm_prefix_2"/>
    <property type="match status" value="1"/>
</dbReference>
<evidence type="ECO:0000256" key="3">
    <source>
        <dbReference type="ARBA" id="ARBA00022692"/>
    </source>
</evidence>
<dbReference type="GO" id="GO:0005886">
    <property type="term" value="C:plasma membrane"/>
    <property type="evidence" value="ECO:0007669"/>
    <property type="project" value="UniProtKB-SubCell"/>
</dbReference>
<dbReference type="Proteomes" id="UP000095552">
    <property type="component" value="Unassembled WGS sequence"/>
</dbReference>
<evidence type="ECO:0000256" key="2">
    <source>
        <dbReference type="ARBA" id="ARBA00022475"/>
    </source>
</evidence>
<feature type="transmembrane region" description="Helical" evidence="6">
    <location>
        <begin position="421"/>
        <end position="447"/>
    </location>
</feature>
<reference evidence="9 10" key="1">
    <citation type="submission" date="2016-08" db="EMBL/GenBank/DDBJ databases">
        <title>Draft genome of Fabibacter sp. strain SK-8.</title>
        <authorList>
            <person name="Wong S.-K."/>
            <person name="Hamasaki K."/>
            <person name="Yoshizawa S."/>
        </authorList>
    </citation>
    <scope>NUCLEOTIDE SEQUENCE [LARGE SCALE GENOMIC DNA]</scope>
    <source>
        <strain evidence="9 10">SK-8</strain>
    </source>
</reference>
<evidence type="ECO:0000259" key="7">
    <source>
        <dbReference type="Pfam" id="PF02687"/>
    </source>
</evidence>
<dbReference type="RefSeq" id="WP_069835016.1">
    <property type="nucleotide sequence ID" value="NZ_MDGQ01000005.1"/>
</dbReference>
<dbReference type="InterPro" id="IPR047699">
    <property type="entry name" value="Permease_put_prefix"/>
</dbReference>
<keyword evidence="10" id="KW-1185">Reference proteome</keyword>
<evidence type="ECO:0000256" key="5">
    <source>
        <dbReference type="ARBA" id="ARBA00023136"/>
    </source>
</evidence>
<feature type="transmembrane region" description="Helical" evidence="6">
    <location>
        <begin position="772"/>
        <end position="793"/>
    </location>
</feature>
<accession>A0A1E5SK96</accession>
<dbReference type="AlphaFoldDB" id="A0A1E5SK96"/>
<feature type="transmembrane region" description="Helical" evidence="6">
    <location>
        <begin position="814"/>
        <end position="837"/>
    </location>
</feature>
<dbReference type="InterPro" id="IPR003838">
    <property type="entry name" value="ABC3_permease_C"/>
</dbReference>
<keyword evidence="5 6" id="KW-0472">Membrane</keyword>
<evidence type="ECO:0000256" key="1">
    <source>
        <dbReference type="ARBA" id="ARBA00004651"/>
    </source>
</evidence>
<keyword evidence="2" id="KW-1003">Cell membrane</keyword>
<comment type="caution">
    <text evidence="9">The sequence shown here is derived from an EMBL/GenBank/DDBJ whole genome shotgun (WGS) entry which is preliminary data.</text>
</comment>
<feature type="domain" description="MacB-like periplasmic core" evidence="8">
    <location>
        <begin position="98"/>
        <end position="331"/>
    </location>
</feature>
<dbReference type="Pfam" id="PF12704">
    <property type="entry name" value="MacB_PCD"/>
    <property type="match status" value="2"/>
</dbReference>
<dbReference type="STRING" id="1563681.BFP71_08220"/>